<keyword evidence="1" id="KW-0472">Membrane</keyword>
<evidence type="ECO:0000256" key="1">
    <source>
        <dbReference type="SAM" id="Phobius"/>
    </source>
</evidence>
<keyword evidence="3" id="KW-1185">Reference proteome</keyword>
<dbReference type="Proteomes" id="UP000068167">
    <property type="component" value="Chromosome"/>
</dbReference>
<gene>
    <name evidence="2" type="ORF">VL20_5913</name>
</gene>
<dbReference type="Pfam" id="PF14221">
    <property type="entry name" value="DUF4330"/>
    <property type="match status" value="1"/>
</dbReference>
<keyword evidence="1" id="KW-1133">Transmembrane helix</keyword>
<evidence type="ECO:0008006" key="4">
    <source>
        <dbReference type="Google" id="ProtNLM"/>
    </source>
</evidence>
<sequence length="200" mass="21818">MNQPYPSPRSPVPCYQKFYSEPLMQLLDSKGRLFGKFSLLDIGAALVILLTIIGIFVVPGTSGKSTIAKVTKEPIEVDVIVRGLSVLNPNALINQFNTEKKTNIVIRNQPAGQVDIKNVKPLSRNVLVPQPDGSVKVLPDPRTENYSQDMIMTLSGQAEVTDTGAVVGGQKVKIGTLIELEGDNYNFNTSVIDVRLPKRS</sequence>
<organism evidence="2 3">
    <name type="scientific">Microcystis panniformis FACHB-1757</name>
    <dbReference type="NCBI Taxonomy" id="1638788"/>
    <lineage>
        <taxon>Bacteria</taxon>
        <taxon>Bacillati</taxon>
        <taxon>Cyanobacteriota</taxon>
        <taxon>Cyanophyceae</taxon>
        <taxon>Oscillatoriophycideae</taxon>
        <taxon>Chroococcales</taxon>
        <taxon>Microcystaceae</taxon>
        <taxon>Microcystis</taxon>
    </lineage>
</organism>
<feature type="transmembrane region" description="Helical" evidence="1">
    <location>
        <begin position="39"/>
        <end position="58"/>
    </location>
</feature>
<protein>
    <recommendedName>
        <fullName evidence="4">DUF4330 domain-containing protein</fullName>
    </recommendedName>
</protein>
<evidence type="ECO:0000313" key="2">
    <source>
        <dbReference type="EMBL" id="AKV70702.1"/>
    </source>
</evidence>
<name>A0A0K1S995_9CHRO</name>
<evidence type="ECO:0000313" key="3">
    <source>
        <dbReference type="Proteomes" id="UP000068167"/>
    </source>
</evidence>
<accession>A0A0K1S995</accession>
<dbReference type="PATRIC" id="fig|1638788.3.peg.5954"/>
<dbReference type="InterPro" id="IPR025480">
    <property type="entry name" value="DUF4330"/>
</dbReference>
<reference evidence="2 3" key="1">
    <citation type="journal article" date="2016" name="Stand. Genomic Sci.">
        <title>Complete genome sequence and genomic characterization of Microcystis panniformis FACHB 1757 by third-generation sequencing.</title>
        <authorList>
            <person name="Zhang J.Y."/>
            <person name="Guan R."/>
            <person name="Zhang H.J."/>
            <person name="Li H."/>
            <person name="Xiao P."/>
            <person name="Yu G.L."/>
            <person name="Du L."/>
            <person name="Cao D.M."/>
            <person name="Zhu B.C."/>
            <person name="Li R.H."/>
            <person name="Lu Z.H."/>
        </authorList>
    </citation>
    <scope>NUCLEOTIDE SEQUENCE [LARGE SCALE GENOMIC DNA]</scope>
    <source>
        <strain evidence="2 3">FACHB-1757</strain>
    </source>
</reference>
<proteinExistence type="predicted"/>
<keyword evidence="1" id="KW-0812">Transmembrane</keyword>
<dbReference type="KEGG" id="mpk:VL20_5913"/>
<dbReference type="AlphaFoldDB" id="A0A0K1S995"/>
<dbReference type="EMBL" id="CP011339">
    <property type="protein sequence ID" value="AKV70702.1"/>
    <property type="molecule type" value="Genomic_DNA"/>
</dbReference>